<evidence type="ECO:0000313" key="2">
    <source>
        <dbReference type="EMBL" id="KAK6642598.1"/>
    </source>
</evidence>
<evidence type="ECO:0000313" key="3">
    <source>
        <dbReference type="Proteomes" id="UP001372834"/>
    </source>
</evidence>
<reference evidence="2 3" key="1">
    <citation type="submission" date="2023-10" db="EMBL/GenBank/DDBJ databases">
        <title>Genomes of two closely related lineages of the louse Polyplax serrata with different host specificities.</title>
        <authorList>
            <person name="Martinu J."/>
            <person name="Tarabai H."/>
            <person name="Stefka J."/>
            <person name="Hypsa V."/>
        </authorList>
    </citation>
    <scope>NUCLEOTIDE SEQUENCE [LARGE SCALE GENOMIC DNA]</scope>
    <source>
        <strain evidence="2">HR10_N</strain>
    </source>
</reference>
<feature type="signal peptide" evidence="1">
    <location>
        <begin position="1"/>
        <end position="18"/>
    </location>
</feature>
<accession>A0AAN8SAJ5</accession>
<keyword evidence="1" id="KW-0732">Signal</keyword>
<dbReference type="Proteomes" id="UP001372834">
    <property type="component" value="Unassembled WGS sequence"/>
</dbReference>
<comment type="caution">
    <text evidence="2">The sequence shown here is derived from an EMBL/GenBank/DDBJ whole genome shotgun (WGS) entry which is preliminary data.</text>
</comment>
<dbReference type="AlphaFoldDB" id="A0AAN8SAJ5"/>
<sequence>MLRVFVYALPVIILEAQAGNIFDESKLKEALLKHSCTLDKTTDSSSEESSSQCSDLSIFQLSSSEDPSTECLCGNPVVGECGRCSTWCNPTCGGCCKRDPCAKCGTCGKCMGCANRGCSRCANN</sequence>
<protein>
    <submittedName>
        <fullName evidence="2">Uncharacterized protein</fullName>
    </submittedName>
</protein>
<gene>
    <name evidence="2" type="ORF">RUM43_004100</name>
</gene>
<feature type="chain" id="PRO_5043000424" evidence="1">
    <location>
        <begin position="19"/>
        <end position="124"/>
    </location>
</feature>
<evidence type="ECO:0000256" key="1">
    <source>
        <dbReference type="SAM" id="SignalP"/>
    </source>
</evidence>
<proteinExistence type="predicted"/>
<organism evidence="2 3">
    <name type="scientific">Polyplax serrata</name>
    <name type="common">Common mouse louse</name>
    <dbReference type="NCBI Taxonomy" id="468196"/>
    <lineage>
        <taxon>Eukaryota</taxon>
        <taxon>Metazoa</taxon>
        <taxon>Ecdysozoa</taxon>
        <taxon>Arthropoda</taxon>
        <taxon>Hexapoda</taxon>
        <taxon>Insecta</taxon>
        <taxon>Pterygota</taxon>
        <taxon>Neoptera</taxon>
        <taxon>Paraneoptera</taxon>
        <taxon>Psocodea</taxon>
        <taxon>Troctomorpha</taxon>
        <taxon>Phthiraptera</taxon>
        <taxon>Anoplura</taxon>
        <taxon>Polyplacidae</taxon>
        <taxon>Polyplax</taxon>
    </lineage>
</organism>
<name>A0AAN8SAJ5_POLSC</name>
<dbReference type="EMBL" id="JAWJWE010000002">
    <property type="protein sequence ID" value="KAK6642598.1"/>
    <property type="molecule type" value="Genomic_DNA"/>
</dbReference>